<organism evidence="2 3">
    <name type="scientific">Enterococcus faecium</name>
    <name type="common">Streptococcus faecium</name>
    <dbReference type="NCBI Taxonomy" id="1352"/>
    <lineage>
        <taxon>Bacteria</taxon>
        <taxon>Bacillati</taxon>
        <taxon>Bacillota</taxon>
        <taxon>Bacilli</taxon>
        <taxon>Lactobacillales</taxon>
        <taxon>Enterococcaceae</taxon>
        <taxon>Enterococcus</taxon>
    </lineage>
</organism>
<evidence type="ECO:0000313" key="3">
    <source>
        <dbReference type="Proteomes" id="UP000194737"/>
    </source>
</evidence>
<comment type="caution">
    <text evidence="2">The sequence shown here is derived from an EMBL/GenBank/DDBJ whole genome shotgun (WGS) entry which is preliminary data.</text>
</comment>
<evidence type="ECO:0000259" key="1">
    <source>
        <dbReference type="Pfam" id="PF01507"/>
    </source>
</evidence>
<dbReference type="RefSeq" id="WP_370684360.1">
    <property type="nucleotide sequence ID" value="NZ_JBNBYO010000021.1"/>
</dbReference>
<accession>A0AB73NLL2</accession>
<dbReference type="GO" id="GO:0071453">
    <property type="term" value="P:cellular response to oxygen levels"/>
    <property type="evidence" value="ECO:0007669"/>
    <property type="project" value="TreeGrafter"/>
</dbReference>
<protein>
    <recommendedName>
        <fullName evidence="1">Phosphoadenosine phosphosulphate reductase domain-containing protein</fullName>
    </recommendedName>
</protein>
<sequence length="436" mass="51375">MGKLKNVYEATLQRLDYIFAKFDHIVIAFSGGKDSGILVELVNQYCKKNLNKAKVSVYHLDYEGGYNHTSQYIKRTMGKYPEFDYYHICLPISASCGISMFQSTWLPWDPEKKELWLNTYPCEAITIENHEFDFFQIGMKDYLFQKKLSKWLHLKNNAKRTAVLVGLRAQESLNRYATVTRDNTITMFGTIRYSSRIYHNIFNFYPLYDWKVEDIWTAYGKFGWDYNKLYDLFYQAGVSLGEMRVANPFHDCGVHSLKLYKAIEPDTWGKMVGRINGVNFASIYGNTKAMGYRNIVLPEGQTWKEYVNFLLGTLPSWTREIYLKKFKSSKNYWLNKGGALPIKVIEELKELPISFVDMGKPHNNRKYKTEYHLIKFNEYPDEVPIKNFRLVPSYKRMCITILKNDTSCRYMGFSQTKDELQKKEEAIRLWKKKENL</sequence>
<dbReference type="Gene3D" id="3.40.50.620">
    <property type="entry name" value="HUPs"/>
    <property type="match status" value="1"/>
</dbReference>
<dbReference type="PANTHER" id="PTHR30083">
    <property type="entry name" value="TRANSCRIPTIONAL REGULATOR-RELATED"/>
    <property type="match status" value="1"/>
</dbReference>
<dbReference type="Pfam" id="PF11922">
    <property type="entry name" value="DUF3440"/>
    <property type="match status" value="1"/>
</dbReference>
<dbReference type="PANTHER" id="PTHR30083:SF0">
    <property type="entry name" value="3'-PHOSPHOADENOSINE 5'-PHOSPHOSULFATE SULFOTRANSFERASE (PAPS REDUCTASE)_FAD SYNTHETASE"/>
    <property type="match status" value="1"/>
</dbReference>
<dbReference type="InterPro" id="IPR021845">
    <property type="entry name" value="DUF3440"/>
</dbReference>
<evidence type="ECO:0000313" key="2">
    <source>
        <dbReference type="EMBL" id="OTN94431.1"/>
    </source>
</evidence>
<dbReference type="AlphaFoldDB" id="A0AB73NLL2"/>
<dbReference type="InterPro" id="IPR002500">
    <property type="entry name" value="PAPS_reduct_dom"/>
</dbReference>
<gene>
    <name evidence="2" type="ORF">A5804_002741</name>
</gene>
<dbReference type="Proteomes" id="UP000194737">
    <property type="component" value="Unassembled WGS sequence"/>
</dbReference>
<dbReference type="SUPFAM" id="SSF52402">
    <property type="entry name" value="Adenine nucleotide alpha hydrolases-like"/>
    <property type="match status" value="1"/>
</dbReference>
<reference evidence="2 3" key="1">
    <citation type="submission" date="2017-05" db="EMBL/GenBank/DDBJ databases">
        <title>The Genome Sequence of Enterococcus faecium 6F2_DIV0138.</title>
        <authorList>
            <consortium name="The Broad Institute Genomics Platform"/>
            <consortium name="The Broad Institute Genomic Center for Infectious Diseases"/>
            <person name="Earl A."/>
            <person name="Manson A."/>
            <person name="Schwartman J."/>
            <person name="Gilmore M."/>
            <person name="Abouelleil A."/>
            <person name="Cao P."/>
            <person name="Chapman S."/>
            <person name="Cusick C."/>
            <person name="Shea T."/>
            <person name="Young S."/>
            <person name="Neafsey D."/>
            <person name="Nusbaum C."/>
            <person name="Birren B."/>
        </authorList>
    </citation>
    <scope>NUCLEOTIDE SEQUENCE [LARGE SCALE GENOMIC DNA]</scope>
    <source>
        <strain evidence="2 3">6F2_DIV0138</strain>
    </source>
</reference>
<name>A0AB73NLL2_ENTFC</name>
<dbReference type="InterPro" id="IPR014729">
    <property type="entry name" value="Rossmann-like_a/b/a_fold"/>
</dbReference>
<proteinExistence type="predicted"/>
<dbReference type="GO" id="GO:0003824">
    <property type="term" value="F:catalytic activity"/>
    <property type="evidence" value="ECO:0007669"/>
    <property type="project" value="InterPro"/>
</dbReference>
<dbReference type="Pfam" id="PF01507">
    <property type="entry name" value="PAPS_reduct"/>
    <property type="match status" value="1"/>
</dbReference>
<dbReference type="EMBL" id="NGLB01000003">
    <property type="protein sequence ID" value="OTN94431.1"/>
    <property type="molecule type" value="Genomic_DNA"/>
</dbReference>
<feature type="domain" description="Phosphoadenosine phosphosulphate reductase" evidence="1">
    <location>
        <begin position="25"/>
        <end position="235"/>
    </location>
</feature>